<feature type="domain" description="Sushi" evidence="16">
    <location>
        <begin position="2783"/>
        <end position="2840"/>
    </location>
</feature>
<feature type="domain" description="CUB" evidence="15">
    <location>
        <begin position="1148"/>
        <end position="1256"/>
    </location>
</feature>
<evidence type="ECO:0000256" key="7">
    <source>
        <dbReference type="ARBA" id="ARBA00023136"/>
    </source>
</evidence>
<evidence type="ECO:0000259" key="15">
    <source>
        <dbReference type="PROSITE" id="PS01180"/>
    </source>
</evidence>
<feature type="domain" description="Sushi" evidence="16">
    <location>
        <begin position="2477"/>
        <end position="2539"/>
    </location>
</feature>
<dbReference type="SMART" id="SM00042">
    <property type="entry name" value="CUB"/>
    <property type="match status" value="14"/>
</dbReference>
<feature type="domain" description="Sushi" evidence="16">
    <location>
        <begin position="3199"/>
        <end position="3256"/>
    </location>
</feature>
<evidence type="ECO:0000256" key="2">
    <source>
        <dbReference type="ARBA" id="ARBA00022659"/>
    </source>
</evidence>
<feature type="domain" description="Sushi" evidence="16">
    <location>
        <begin position="3141"/>
        <end position="3198"/>
    </location>
</feature>
<feature type="domain" description="Sushi" evidence="16">
    <location>
        <begin position="915"/>
        <end position="972"/>
    </location>
</feature>
<feature type="domain" description="Sushi" evidence="16">
    <location>
        <begin position="739"/>
        <end position="800"/>
    </location>
</feature>
<comment type="caution">
    <text evidence="12">Lacks conserved residue(s) required for the propagation of feature annotation.</text>
</comment>
<evidence type="ECO:0000256" key="3">
    <source>
        <dbReference type="ARBA" id="ARBA00022692"/>
    </source>
</evidence>
<feature type="domain" description="Sushi" evidence="16">
    <location>
        <begin position="2602"/>
        <end position="2666"/>
    </location>
</feature>
<feature type="transmembrane region" description="Helical" evidence="14">
    <location>
        <begin position="3543"/>
        <end position="3564"/>
    </location>
</feature>
<feature type="domain" description="CUB" evidence="15">
    <location>
        <begin position="1321"/>
        <end position="1433"/>
    </location>
</feature>
<dbReference type="InterPro" id="IPR035914">
    <property type="entry name" value="Sperma_CUB_dom_sf"/>
</dbReference>
<feature type="disulfide bond" evidence="12">
    <location>
        <begin position="2873"/>
        <end position="2900"/>
    </location>
</feature>
<evidence type="ECO:0000313" key="17">
    <source>
        <dbReference type="Proteomes" id="UP001318040"/>
    </source>
</evidence>
<feature type="domain" description="Sushi" evidence="16">
    <location>
        <begin position="391"/>
        <end position="452"/>
    </location>
</feature>
<keyword evidence="5" id="KW-0677">Repeat</keyword>
<comment type="similarity">
    <text evidence="10">Belongs to the CSMD family.</text>
</comment>
<proteinExistence type="inferred from homology"/>
<dbReference type="PROSITE" id="PS50923">
    <property type="entry name" value="SUSHI"/>
    <property type="match status" value="28"/>
</dbReference>
<evidence type="ECO:0000256" key="14">
    <source>
        <dbReference type="SAM" id="Phobius"/>
    </source>
</evidence>
<dbReference type="Proteomes" id="UP001318040">
    <property type="component" value="Chromosome 12"/>
</dbReference>
<accession>A0AAJ7SZQ3</accession>
<feature type="disulfide bond" evidence="12">
    <location>
        <begin position="3227"/>
        <end position="3254"/>
    </location>
</feature>
<feature type="disulfide bond" evidence="12">
    <location>
        <begin position="2931"/>
        <end position="2958"/>
    </location>
</feature>
<feature type="domain" description="Sushi" evidence="16">
    <location>
        <begin position="2725"/>
        <end position="2782"/>
    </location>
</feature>
<feature type="disulfide bond" evidence="12">
    <location>
        <begin position="943"/>
        <end position="970"/>
    </location>
</feature>
<dbReference type="RefSeq" id="XP_032808661.1">
    <property type="nucleotide sequence ID" value="XM_032952770.1"/>
</dbReference>
<feature type="domain" description="CUB" evidence="15">
    <location>
        <begin position="2021"/>
        <end position="2129"/>
    </location>
</feature>
<evidence type="ECO:0000256" key="12">
    <source>
        <dbReference type="PROSITE-ProRule" id="PRU00302"/>
    </source>
</evidence>
<evidence type="ECO:0000256" key="5">
    <source>
        <dbReference type="ARBA" id="ARBA00022737"/>
    </source>
</evidence>
<dbReference type="InterPro" id="IPR051277">
    <property type="entry name" value="SEZ6_CSMD_C4BPB_Regulators"/>
</dbReference>
<feature type="domain" description="Sushi" evidence="16">
    <location>
        <begin position="3081"/>
        <end position="3140"/>
    </location>
</feature>
<feature type="region of interest" description="Disordered" evidence="13">
    <location>
        <begin position="374"/>
        <end position="405"/>
    </location>
</feature>
<feature type="domain" description="Sushi" evidence="16">
    <location>
        <begin position="2132"/>
        <end position="2191"/>
    </location>
</feature>
<feature type="domain" description="CUB" evidence="15">
    <location>
        <begin position="64"/>
        <end position="172"/>
    </location>
</feature>
<feature type="domain" description="Sushi" evidence="16">
    <location>
        <begin position="2540"/>
        <end position="2601"/>
    </location>
</feature>
<evidence type="ECO:0000313" key="18">
    <source>
        <dbReference type="RefSeq" id="XP_032808661.1"/>
    </source>
</evidence>
<dbReference type="FunFam" id="2.60.120.290:FF:000001">
    <property type="entry name" value="CUB and sushi domain-containing protein 3 isoform X1"/>
    <property type="match status" value="11"/>
</dbReference>
<feature type="disulfide bond" evidence="12">
    <location>
        <begin position="2695"/>
        <end position="2722"/>
    </location>
</feature>
<organism evidence="17 18">
    <name type="scientific">Petromyzon marinus</name>
    <name type="common">Sea lamprey</name>
    <dbReference type="NCBI Taxonomy" id="7757"/>
    <lineage>
        <taxon>Eukaryota</taxon>
        <taxon>Metazoa</taxon>
        <taxon>Chordata</taxon>
        <taxon>Craniata</taxon>
        <taxon>Vertebrata</taxon>
        <taxon>Cyclostomata</taxon>
        <taxon>Hyperoartia</taxon>
        <taxon>Petromyzontiformes</taxon>
        <taxon>Petromyzontidae</taxon>
        <taxon>Petromyzon</taxon>
    </lineage>
</organism>
<dbReference type="SUPFAM" id="SSF49854">
    <property type="entry name" value="Spermadhesin, CUB domain"/>
    <property type="match status" value="14"/>
</dbReference>
<dbReference type="SUPFAM" id="SSF57535">
    <property type="entry name" value="Complement control module/SCR domain"/>
    <property type="match status" value="28"/>
</dbReference>
<keyword evidence="17" id="KW-1185">Reference proteome</keyword>
<dbReference type="Gene3D" id="2.10.70.10">
    <property type="entry name" value="Complement Module, domain 1"/>
    <property type="match status" value="28"/>
</dbReference>
<feature type="disulfide bond" evidence="11">
    <location>
        <begin position="1321"/>
        <end position="1348"/>
    </location>
</feature>
<feature type="compositionally biased region" description="Polar residues" evidence="13">
    <location>
        <begin position="380"/>
        <end position="393"/>
    </location>
</feature>
<feature type="domain" description="CUB" evidence="15">
    <location>
        <begin position="455"/>
        <end position="566"/>
    </location>
</feature>
<evidence type="ECO:0000256" key="8">
    <source>
        <dbReference type="ARBA" id="ARBA00023157"/>
    </source>
</evidence>
<feature type="domain" description="Sushi" evidence="16">
    <location>
        <begin position="2903"/>
        <end position="2960"/>
    </location>
</feature>
<feature type="disulfide bond" evidence="12">
    <location>
        <begin position="2992"/>
        <end position="3019"/>
    </location>
</feature>
<dbReference type="KEGG" id="pmrn:116941580"/>
<feature type="disulfide bond" evidence="12">
    <location>
        <begin position="3051"/>
        <end position="3078"/>
    </location>
</feature>
<evidence type="ECO:0000256" key="13">
    <source>
        <dbReference type="SAM" id="MobiDB-lite"/>
    </source>
</evidence>
<evidence type="ECO:0000256" key="1">
    <source>
        <dbReference type="ARBA" id="ARBA00004370"/>
    </source>
</evidence>
<feature type="domain" description="CUB" evidence="15">
    <location>
        <begin position="240"/>
        <end position="344"/>
    </location>
</feature>
<feature type="domain" description="Sushi" evidence="16">
    <location>
        <begin position="1436"/>
        <end position="1496"/>
    </location>
</feature>
<dbReference type="CDD" id="cd00041">
    <property type="entry name" value="CUB"/>
    <property type="match status" value="14"/>
</dbReference>
<feature type="domain" description="CUB" evidence="15">
    <location>
        <begin position="2193"/>
        <end position="2304"/>
    </location>
</feature>
<feature type="domain" description="Sushi" evidence="16">
    <location>
        <begin position="1087"/>
        <end position="1146"/>
    </location>
</feature>
<keyword evidence="6 14" id="KW-1133">Transmembrane helix</keyword>
<feature type="domain" description="CUB" evidence="15">
    <location>
        <begin position="1849"/>
        <end position="1957"/>
    </location>
</feature>
<feature type="domain" description="Sushi" evidence="16">
    <location>
        <begin position="2303"/>
        <end position="2364"/>
    </location>
</feature>
<feature type="domain" description="Sushi" evidence="16">
    <location>
        <begin position="3022"/>
        <end position="3080"/>
    </location>
</feature>
<feature type="domain" description="Sushi" evidence="16">
    <location>
        <begin position="3319"/>
        <end position="3378"/>
    </location>
</feature>
<evidence type="ECO:0000256" key="10">
    <source>
        <dbReference type="ARBA" id="ARBA00061013"/>
    </source>
</evidence>
<feature type="domain" description="CUB" evidence="15">
    <location>
        <begin position="802"/>
        <end position="910"/>
    </location>
</feature>
<dbReference type="GO" id="GO:0016020">
    <property type="term" value="C:membrane"/>
    <property type="evidence" value="ECO:0007669"/>
    <property type="project" value="UniProtKB-SubCell"/>
</dbReference>
<feature type="domain" description="Sushi" evidence="16">
    <location>
        <begin position="1960"/>
        <end position="2019"/>
    </location>
</feature>
<dbReference type="InterPro" id="IPR035976">
    <property type="entry name" value="Sushi/SCR/CCP_sf"/>
</dbReference>
<keyword evidence="4" id="KW-0732">Signal</keyword>
<keyword evidence="9" id="KW-0325">Glycoprotein</keyword>
<keyword evidence="8 12" id="KW-1015">Disulfide bond</keyword>
<feature type="domain" description="Sushi" evidence="16">
    <location>
        <begin position="569"/>
        <end position="626"/>
    </location>
</feature>
<evidence type="ECO:0000256" key="9">
    <source>
        <dbReference type="ARBA" id="ARBA00023180"/>
    </source>
</evidence>
<name>A0AAJ7SZQ3_PETMA</name>
<evidence type="ECO:0000259" key="16">
    <source>
        <dbReference type="PROSITE" id="PS50923"/>
    </source>
</evidence>
<keyword evidence="2 12" id="KW-0768">Sushi</keyword>
<keyword evidence="3 14" id="KW-0812">Transmembrane</keyword>
<feature type="domain" description="CUB" evidence="15">
    <location>
        <begin position="974"/>
        <end position="1084"/>
    </location>
</feature>
<dbReference type="FunFam" id="2.10.70.10:FF:000002">
    <property type="entry name" value="CUB and Sushi multiple domains 3"/>
    <property type="match status" value="7"/>
</dbReference>
<evidence type="ECO:0000256" key="4">
    <source>
        <dbReference type="ARBA" id="ARBA00022729"/>
    </source>
</evidence>
<evidence type="ECO:0000256" key="6">
    <source>
        <dbReference type="ARBA" id="ARBA00022989"/>
    </source>
</evidence>
<feature type="disulfide bond" evidence="12">
    <location>
        <begin position="597"/>
        <end position="624"/>
    </location>
</feature>
<feature type="domain" description="CUB" evidence="15">
    <location>
        <begin position="628"/>
        <end position="736"/>
    </location>
</feature>
<dbReference type="Pfam" id="PF00084">
    <property type="entry name" value="Sushi"/>
    <property type="match status" value="27"/>
</dbReference>
<dbReference type="SMART" id="SM00032">
    <property type="entry name" value="CCP"/>
    <property type="match status" value="28"/>
</dbReference>
<feature type="domain" description="Sushi" evidence="16">
    <location>
        <begin position="2841"/>
        <end position="2902"/>
    </location>
</feature>
<feature type="domain" description="CUB" evidence="15">
    <location>
        <begin position="2366"/>
        <end position="2477"/>
    </location>
</feature>
<dbReference type="FunFam" id="2.10.70.10:FF:000011">
    <property type="entry name" value="CUB and sushi domain-containing protein 3 isoform A"/>
    <property type="match status" value="2"/>
</dbReference>
<gene>
    <name evidence="18" type="primary">LOC116941580</name>
</gene>
<dbReference type="PANTHER" id="PTHR45656">
    <property type="entry name" value="PROTEIN CBR-CLEC-78"/>
    <property type="match status" value="1"/>
</dbReference>
<dbReference type="PANTHER" id="PTHR45656:SF4">
    <property type="entry name" value="PROTEIN CBR-CLEC-78"/>
    <property type="match status" value="1"/>
</dbReference>
<dbReference type="Pfam" id="PF00431">
    <property type="entry name" value="CUB"/>
    <property type="match status" value="14"/>
</dbReference>
<feature type="domain" description="CUB" evidence="15">
    <location>
        <begin position="1498"/>
        <end position="1606"/>
    </location>
</feature>
<keyword evidence="7 14" id="KW-0472">Membrane</keyword>
<feature type="domain" description="CUB" evidence="15">
    <location>
        <begin position="1672"/>
        <end position="1780"/>
    </location>
</feature>
<comment type="subcellular location">
    <subcellularLocation>
        <location evidence="1">Membrane</location>
    </subcellularLocation>
</comment>
<feature type="domain" description="Sushi" evidence="16">
    <location>
        <begin position="1609"/>
        <end position="1670"/>
    </location>
</feature>
<feature type="domain" description="Sushi" evidence="16">
    <location>
        <begin position="2667"/>
        <end position="2724"/>
    </location>
</feature>
<feature type="domain" description="Sushi" evidence="16">
    <location>
        <begin position="1786"/>
        <end position="1847"/>
    </location>
</feature>
<evidence type="ECO:0000256" key="11">
    <source>
        <dbReference type="PROSITE-ProRule" id="PRU00059"/>
    </source>
</evidence>
<dbReference type="InterPro" id="IPR000859">
    <property type="entry name" value="CUB_dom"/>
</dbReference>
<dbReference type="CDD" id="cd00033">
    <property type="entry name" value="CCP"/>
    <property type="match status" value="28"/>
</dbReference>
<feature type="domain" description="Sushi" evidence="16">
    <location>
        <begin position="3260"/>
        <end position="3318"/>
    </location>
</feature>
<dbReference type="InterPro" id="IPR000436">
    <property type="entry name" value="Sushi_SCR_CCP_dom"/>
</dbReference>
<feature type="domain" description="Sushi" evidence="16">
    <location>
        <begin position="175"/>
        <end position="236"/>
    </location>
</feature>
<feature type="domain" description="Sushi" evidence="16">
    <location>
        <begin position="1259"/>
        <end position="1319"/>
    </location>
</feature>
<feature type="disulfide bond" evidence="12">
    <location>
        <begin position="2811"/>
        <end position="2838"/>
    </location>
</feature>
<reference evidence="18" key="1">
    <citation type="submission" date="2025-08" db="UniProtKB">
        <authorList>
            <consortium name="RefSeq"/>
        </authorList>
    </citation>
    <scope>IDENTIFICATION</scope>
    <source>
        <tissue evidence="18">Sperm</tissue>
    </source>
</reference>
<feature type="disulfide bond" evidence="12">
    <location>
        <begin position="3289"/>
        <end position="3316"/>
    </location>
</feature>
<feature type="disulfide bond" evidence="12">
    <location>
        <begin position="3169"/>
        <end position="3196"/>
    </location>
</feature>
<dbReference type="PROSITE" id="PS01180">
    <property type="entry name" value="CUB"/>
    <property type="match status" value="14"/>
</dbReference>
<feature type="domain" description="Sushi" evidence="16">
    <location>
        <begin position="2964"/>
        <end position="3021"/>
    </location>
</feature>
<dbReference type="Gene3D" id="2.60.120.290">
    <property type="entry name" value="Spermadhesin, CUB domain"/>
    <property type="match status" value="14"/>
</dbReference>
<feature type="disulfide bond" evidence="12">
    <location>
        <begin position="2753"/>
        <end position="2780"/>
    </location>
</feature>
<sequence length="3625" mass="393917">MLPTRRRCVAAKSGCSEGINSAGRGSHRSPPLSQVAQTMAQVKSASVFVLVLGMLVSAKGQESCGGVLQELSGIIESPGFPQGYPNKANCSWKILGQEENRIQLTFVSFALEEEFDFLFVYDGEPNADSLMLRLTGFLEPPPITSSGPQLSLHLTSDFAVSAHGFKLLYEVLQIHSCGNPGVPPDGIMHGEHFNIGDKVRYSCAKGHVLEGQPIVTCVVYSGNNVAWDFPIPQCRAEGACGRTLRENSGVISSPNYPSEYGNDADCTWIVLAEQGDTISLVFNDFQLEERFDSLEVEGADPSSIWLTGVGLPSPMISSKNWLRLHFVSNSNNSLRGFTAQYQGRATRPAVPSPKMKRAIDLRTKGGKVTQIKDKAKYSMTGKNRSSTHASSTCPDPGEPQDGRRVGADFRLGATVRFSCNEGYVLQGSSSIICQRVNEIFASWSDNTPKCKGITCGAALTGPSGTITSPNFPVQYDNNAQCVWTITASRPSKVIEINFEEFDLERGFDTLTVGDGEEVGDPRMVLHVLTGTSVPDLVVSMTGHMWLHLQTDDSAGSLGFKIIYREIAERSCGDPGVPQHGRREGSGFSHRDSLTFECQAAFELVGEKTITCQSNNQWSANVPHCIFPCVFNFTSPIGIVLSPNYPEHYGSNMNCIWLIVAPAGSRIRLVFADFEVESQFDFLAVKDGDRHDAPLLGTFSGADVPGNLVSASNTFRLEFLSDHSTPGRGFNISYTTFGHNDCYDPGNPVNGRRFGTKFHLGSMVSFTCEKGFIRTEGSEILTCVSRDGNIEWNENVPKCEAPCGGHLTSLAGIILSPGWPGLYKDSLSCEWIIEAQQGHAIRLIFKRFQTEVNYDVLQIYDGASTSSPLTGSFHGTQVPEFLASTGNTLLLHFTTDNSRSNVGFQILYESITLSTHLCLDPGVPVHGQRHGTEMSVGSMVTFSCNSGYTLSHEEALICDKNLQWSHPMASCDAPCGGYIHASSGIILSPGYPDYYPNTLNCTWTVEVSHGKGVQFTFHTFHLESSHDYLLITENGSFSQPLARLTGSTLPPVLHAGVFGNFQAQLRFISDFSMSYEGFNITFTEYNLEPCKDPGMPAYSRREGSTFTVGDVLSFSCFAGYRLVGMPKLTCQGGGRHVWSSPLPRCVAECGMSSIGTDGELLSPNYPGSYDRKHECIYTIETEAGSGIRLMAKTFRVAEGDFLKVYDGNSSLAPLIGTYSKTEFQGLSLNSTSNRLWLKFDTDSEGTEKGFRLIYSSFELTHCKEPGSPEFGYKIREQGHFAGGTVAYGCNPGYNLHGSSTLTCMTGSRRTWDHQLPSCVAECGGKIQGATSGRILSPGYPAPYGHNLQCTWEIHANAGYTISLHFVVFDTEAAHDLLKVWDGPSVPSQAGVLLKELSGSVLPDDIHSSQSSLSLHFQSDFFISKTGFAIQFSSAVARACRDPGVPTNSTRSGTGREPGNIITFQCQPGYQLQGEATIVCMHGENHYYWQPDPPTCIAPCGGNLTEPTGFILSPNYPEPYPPGKECDWQVTVTADNVISLTFISFDTETSYDFLHIYDGPGSSSPLIASLQGSKLPGRIESTGNSMFMAFRSDDSLSLSGFHIEYKEKPQESCFDPGNIQNGSRLGTDVKLRSTITYFCDAGYTIQGYSTLLCVMSEDGRPMWNRPLPSCHAPCGGKATASEGVVLSPGYPRNYSSPQHCVHTITVPKDFVIFGQYATFETSVKDVVHVYDGPTQSFFLLSALSGSHTGKVIPLSSSHQITIVFSPSKGSSARGYHFVYRAVPRTSATHCTSISEPLHGRRIGLDFSANSIVRFECNPGYTLKGAQAIQCTTVANALAQWNDSLPTCYAPCGGNLTIYTGTILSPGYPEMYDNNLDCVWRIIVPEGDGIQVQFVNFATEHNWDTLDIYDGPDVNSPKLGSFSGTTVPTFINSSSNQLYLHFQTDLSLGIVGFHVKYSAIGLSSCSEPNTPSNGIKMGNSFLVNDIMSFECEPGFKLQGHKHIMCMPGPVRRWNFPPPICTAVCGGTMTEFNGIILSPDFPGNYPSNVECHWKIELPIGYGVYLQFENFTTELDHDYLEIRTEIAQVSSTIGRFSGPTVPAALLSTTHRTTMHFHSDYSQSKPGFKIFYEAYELQNCPDPKPFRNGFVVGSNFGVGHSISFECFSGYVLIGQSILTCQHGVNRNWDHPFPSCIAPCGGNVTGMSGTVYSPGFPDEYPNFQDCVWMVKVAYGHGVYINFTLLRTEPVYDFITIWDGPEQNAPQLGQFSGNTALESVYSTSNQILLKFHSDFSTGGFFVLSYYAYQLRVCQLPPSVPHAETLMQDKELEIGDTVHYRCEAGFTMLYSDVLTCQLRARLQMDTTPPACEALCPTNEVRTESVGVILSPSYPANYPYLQTCLWTISVEKTYNVTLFIELFQSEKQYDELEIFDGQSSQSPRLLALSGDYSAPISVTSTGHQVHLRWASDQATSKKGFRIRYTAEYCSIPAAPAHGSVMSQSGGHLNSVIWWACDRGYTLIGKSSAVCVKAPQGFHMWDSAVPTCQAISCGIPVSPANGEILTVNYSVGGRVTYGCNRGYTTGPGDTLAAVCLENGTWSNNNQPPMCNAIACMDFNAFSLDHGSWLLLNGSDYKYGSRIIFHCQPGYTLLGPRIIQCQENGAWSWENDRPRCSLISCGSLSALPNGRKIGTQTGFGSTAIYRCDPGFTLLGSQVRECLASGLWSGTSNRCIAGHCGVPDPVTNGAVVGQSFGYHDTVVYRCQPGFRLVGSSVRMCQQDHQWSGQPPACVPISCGHPGTPVHGLTEGSSFHLYDTVNFTCNSGYISEGASQAQCMPDALWSQPLPTCKVVSCPDPGEPLNGVRKVNKGYGKFVFGSVVFYDCKQGFYLIGSSVLTCLPNGLWDRPIPQCFLVSCGHPGVAPNSLLSGEKFTFGATVIYSCTGSRLLIGNATRSCQADGRWTGAQPHCSGDSAGSCGDPGIPSHGHRIGEEFRVKSVVRFGCAVGYALHGPSERVCLPSGSWSRSQAECKAVWCGNPGVPAGGSILHSDGVVFSSSVTYACWDGYQMSGLSTRLCSANATWTGVLPVCTVISCGNPGVAANGFYLGKEFTFSQNVSYHCYPGYSMNSGATAVRSCQKDGTWSGALPSCHVITCRQPPRVLNGRLLGSDFSWGASVSYSCSSGYEPSFPATLTCEGNGTWRGDVPQCLPIYCGDPGVPAEGRREGTSFMYKSKVAFSCKNTLLLVGSSLRMCTADGTWSGTQPRCIDPLQNTCPNPGALQFGELNSTFGFQVGSKVKFRCGKGYHILGSTTRSCQSDYVWSGTRPQCIPHSCRQLETPENADVGAVELPGLGYTLMYSCQPGFYLAGGSEHRSCRPDGTWSGKTPICHPGLKPSEKNNSALLTTHSPQGAALDVTLFEESVWKGSFDFRDTKRPASLLTNSIDVNSGRLNLTFLATNMELNLAGVFKNKEGNVFLRVTHVKRFDQSLFEKMPGDWSMNGSVTTDIDGVTHVYQGFIQAKEYGSFGFKKIGAETRGPEGGTDPTGQQHGTSSSSVAVAILVPFFALILAGFAFYLYKQRSAPKPHFSGFADHENSNGQTAFENMIYDSSLKHGESKAVRFDPRLNTVCTVHMATTTV</sequence>
<protein>
    <submittedName>
        <fullName evidence="18">CUB and sushi domain-containing protein 3-like isoform X1</fullName>
    </submittedName>
</protein>